<reference evidence="3" key="1">
    <citation type="submission" date="2022-07" db="EMBL/GenBank/DDBJ databases">
        <title>Draft genome sequence of Zalerion maritima ATCC 34329, a (micro)plastics degrading marine fungus.</title>
        <authorList>
            <person name="Paco A."/>
            <person name="Goncalves M.F.M."/>
            <person name="Rocha-Santos T.A.P."/>
            <person name="Alves A."/>
        </authorList>
    </citation>
    <scope>NUCLEOTIDE SEQUENCE</scope>
    <source>
        <strain evidence="3">ATCC 34329</strain>
    </source>
</reference>
<comment type="caution">
    <text evidence="3">The sequence shown here is derived from an EMBL/GenBank/DDBJ whole genome shotgun (WGS) entry which is preliminary data.</text>
</comment>
<evidence type="ECO:0000313" key="3">
    <source>
        <dbReference type="EMBL" id="KAJ2893720.1"/>
    </source>
</evidence>
<evidence type="ECO:0000313" key="4">
    <source>
        <dbReference type="Proteomes" id="UP001201980"/>
    </source>
</evidence>
<accession>A0AAD5WP75</accession>
<dbReference type="InterPro" id="IPR056690">
    <property type="entry name" value="DUF7788"/>
</dbReference>
<dbReference type="AlphaFoldDB" id="A0AAD5WP75"/>
<organism evidence="3 4">
    <name type="scientific">Zalerion maritima</name>
    <dbReference type="NCBI Taxonomy" id="339359"/>
    <lineage>
        <taxon>Eukaryota</taxon>
        <taxon>Fungi</taxon>
        <taxon>Dikarya</taxon>
        <taxon>Ascomycota</taxon>
        <taxon>Pezizomycotina</taxon>
        <taxon>Sordariomycetes</taxon>
        <taxon>Lulworthiomycetidae</taxon>
        <taxon>Lulworthiales</taxon>
        <taxon>Lulworthiaceae</taxon>
        <taxon>Zalerion</taxon>
    </lineage>
</organism>
<gene>
    <name evidence="3" type="ORF">MKZ38_008306</name>
</gene>
<dbReference type="Pfam" id="PF25043">
    <property type="entry name" value="DUF7788"/>
    <property type="match status" value="1"/>
</dbReference>
<proteinExistence type="predicted"/>
<evidence type="ECO:0000259" key="1">
    <source>
        <dbReference type="Pfam" id="PF11443"/>
    </source>
</evidence>
<dbReference type="PANTHER" id="PTHR31373">
    <property type="entry name" value="OS06G0652100 PROTEIN"/>
    <property type="match status" value="1"/>
</dbReference>
<dbReference type="Proteomes" id="UP001201980">
    <property type="component" value="Unassembled WGS sequence"/>
</dbReference>
<keyword evidence="4" id="KW-1185">Reference proteome</keyword>
<dbReference type="InterPro" id="IPR058580">
    <property type="entry name" value="DUF2828"/>
</dbReference>
<feature type="domain" description="DUF7788" evidence="2">
    <location>
        <begin position="557"/>
        <end position="795"/>
    </location>
</feature>
<evidence type="ECO:0000259" key="2">
    <source>
        <dbReference type="Pfam" id="PF25043"/>
    </source>
</evidence>
<protein>
    <submittedName>
        <fullName evidence="3">Uncharacterized protein</fullName>
    </submittedName>
</protein>
<dbReference type="InterPro" id="IPR011205">
    <property type="entry name" value="UCP015417_vWA"/>
</dbReference>
<name>A0AAD5WP75_9PEZI</name>
<sequence length="807" mass="89345">MASADAAANEQPWFLKSACPVLFPHHEALGLPDEEFDEFLKKDLAGRHDSMEDSTSPQLKEVAKSELGTSESFTQIETLVTSTTASNVGIVDKMEEMEVCEGEKDPTDTQHPFVKGLISYEKDKEEETEDPNRDMSNITLTANQDLAHSSSKSPLVDLFYELEEAATGVRLRDLLNGAWAADPLMTLKIVFNARSIHLGKASRTTFYRAAGWLAQEHPLTLISNLKWLSRPVIEKKVTKQKDSGDFEVVMIEDEATGDAAYDVKNGVAHGYWKDLLNLVALAVNGKLDPLADPKDILNITFQRGAGGTTKEQARAKRRRVRGDRHEAALKVFGENPVYRGLYLAVARLFASQLRRDIDAFNSNDPKAKRNISLCAKWAPSTARFHDKHTFIVTSIAELLHPYDPTLMDGDEAIREVAIRNARENYRKTTSTLRGHLDIVERNLTAKTFSEIKYERVPSIAMNNYAKIFATKDTERFDAYLDKVASGQANISGAVLLPSTLISSARRGLDVSDTAANMANLKPKQMVEARMKAMESKVVDNQWKTLVQRIKDSGTLSNSMAVCDVSGSMTGPRFGDGTTPMDSAVGLSLLLAEIAEPPFRGHFITFSSKPQVVSVDLDKGLTQKCNSMLNSSWGMTTDFVAVFEKLILPMAVKSKLSQDEMVKRIFVFSDMQFNEAEPHDYGSTSGTDRWTTSYERVSKAYADAGYEMPQLVFWNLNGAGYSGEAPKPVTVENDGTALVGGYSQGMLKVFLESGSFEEPEAEVVEEEVQDEETGEIAVKVTKKQKMDPLSTVKKAVSHKAYEMLKVVD</sequence>
<dbReference type="Gene3D" id="3.40.50.410">
    <property type="entry name" value="von Willebrand factor, type A domain"/>
    <property type="match status" value="1"/>
</dbReference>
<dbReference type="EMBL" id="JAKWBI020000574">
    <property type="protein sequence ID" value="KAJ2893720.1"/>
    <property type="molecule type" value="Genomic_DNA"/>
</dbReference>
<dbReference type="Pfam" id="PF11443">
    <property type="entry name" value="DUF2828"/>
    <property type="match status" value="1"/>
</dbReference>
<dbReference type="InterPro" id="IPR036465">
    <property type="entry name" value="vWFA_dom_sf"/>
</dbReference>
<dbReference type="SUPFAM" id="SSF53300">
    <property type="entry name" value="vWA-like"/>
    <property type="match status" value="1"/>
</dbReference>
<feature type="domain" description="DUF2828" evidence="1">
    <location>
        <begin position="141"/>
        <end position="555"/>
    </location>
</feature>
<dbReference type="PANTHER" id="PTHR31373:SF27">
    <property type="entry name" value="TROVE DOMAIN-CONTAINING PROTEIN"/>
    <property type="match status" value="1"/>
</dbReference>